<proteinExistence type="inferred from homology"/>
<dbReference type="InterPro" id="IPR016140">
    <property type="entry name" value="Bifunc_inhib/LTP/seed_store"/>
</dbReference>
<keyword evidence="6" id="KW-1185">Reference proteome</keyword>
<accession>A0A834TF09</accession>
<evidence type="ECO:0000313" key="6">
    <source>
        <dbReference type="Proteomes" id="UP000634136"/>
    </source>
</evidence>
<dbReference type="GO" id="GO:0006869">
    <property type="term" value="P:lipid transport"/>
    <property type="evidence" value="ECO:0007669"/>
    <property type="project" value="InterPro"/>
</dbReference>
<evidence type="ECO:0000259" key="4">
    <source>
        <dbReference type="Pfam" id="PF00234"/>
    </source>
</evidence>
<protein>
    <submittedName>
        <fullName evidence="5">Putative non-specific lipid-transfer protein 14</fullName>
    </submittedName>
</protein>
<dbReference type="Proteomes" id="UP000634136">
    <property type="component" value="Unassembled WGS sequence"/>
</dbReference>
<feature type="signal peptide" evidence="3">
    <location>
        <begin position="1"/>
        <end position="26"/>
    </location>
</feature>
<comment type="similarity">
    <text evidence="1">Belongs to the plant LTP family.</text>
</comment>
<dbReference type="EMBL" id="JAAIUW010000008">
    <property type="protein sequence ID" value="KAF7820913.1"/>
    <property type="molecule type" value="Genomic_DNA"/>
</dbReference>
<dbReference type="Gene3D" id="1.10.110.10">
    <property type="entry name" value="Plant lipid-transfer and hydrophobic proteins"/>
    <property type="match status" value="1"/>
</dbReference>
<dbReference type="Pfam" id="PF00234">
    <property type="entry name" value="Tryp_alpha_amyl"/>
    <property type="match status" value="1"/>
</dbReference>
<gene>
    <name evidence="5" type="ORF">G2W53_026368</name>
</gene>
<keyword evidence="2" id="KW-1015">Disulfide bond</keyword>
<comment type="caution">
    <text evidence="5">The sequence shown here is derived from an EMBL/GenBank/DDBJ whole genome shotgun (WGS) entry which is preliminary data.</text>
</comment>
<name>A0A834TF09_9FABA</name>
<dbReference type="CDD" id="cd01960">
    <property type="entry name" value="nsLTP1"/>
    <property type="match status" value="1"/>
</dbReference>
<dbReference type="InterPro" id="IPR036312">
    <property type="entry name" value="Bifun_inhib/LTP/seed_sf"/>
</dbReference>
<feature type="chain" id="PRO_5032782256" evidence="3">
    <location>
        <begin position="27"/>
        <end position="140"/>
    </location>
</feature>
<dbReference type="PANTHER" id="PTHR33076">
    <property type="entry name" value="NON-SPECIFIC LIPID-TRANSFER PROTEIN 2-RELATED"/>
    <property type="match status" value="1"/>
</dbReference>
<feature type="domain" description="Bifunctional inhibitor/plant lipid transfer protein/seed storage helical" evidence="4">
    <location>
        <begin position="30"/>
        <end position="108"/>
    </location>
</feature>
<reference evidence="5" key="1">
    <citation type="submission" date="2020-09" db="EMBL/GenBank/DDBJ databases">
        <title>Genome-Enabled Discovery of Anthraquinone Biosynthesis in Senna tora.</title>
        <authorList>
            <person name="Kang S.-H."/>
            <person name="Pandey R.P."/>
            <person name="Lee C.-M."/>
            <person name="Sim J.-S."/>
            <person name="Jeong J.-T."/>
            <person name="Choi B.-S."/>
            <person name="Jung M."/>
            <person name="Ginzburg D."/>
            <person name="Zhao K."/>
            <person name="Won S.Y."/>
            <person name="Oh T.-J."/>
            <person name="Yu Y."/>
            <person name="Kim N.-H."/>
            <person name="Lee O.R."/>
            <person name="Lee T.-H."/>
            <person name="Bashyal P."/>
            <person name="Kim T.-S."/>
            <person name="Lee W.-H."/>
            <person name="Kawkins C."/>
            <person name="Kim C.-K."/>
            <person name="Kim J.S."/>
            <person name="Ahn B.O."/>
            <person name="Rhee S.Y."/>
            <person name="Sohng J.K."/>
        </authorList>
    </citation>
    <scope>NUCLEOTIDE SEQUENCE</scope>
    <source>
        <tissue evidence="5">Leaf</tissue>
    </source>
</reference>
<evidence type="ECO:0000256" key="1">
    <source>
        <dbReference type="ARBA" id="ARBA00009748"/>
    </source>
</evidence>
<evidence type="ECO:0000256" key="3">
    <source>
        <dbReference type="SAM" id="SignalP"/>
    </source>
</evidence>
<dbReference type="AlphaFoldDB" id="A0A834TF09"/>
<dbReference type="GO" id="GO:0008289">
    <property type="term" value="F:lipid binding"/>
    <property type="evidence" value="ECO:0007669"/>
    <property type="project" value="InterPro"/>
</dbReference>
<evidence type="ECO:0000313" key="5">
    <source>
        <dbReference type="EMBL" id="KAF7820913.1"/>
    </source>
</evidence>
<sequence length="140" mass="14853">MDMGRTKALTIIGMLMLLCWVTFVSAETECSVVTQAFSACSAFITFGSPEPVPGTPCCDAVSGLNIISNDSSSIDEKRAACRCLLGLIASYDPNFSVAILPGLCGVSLGFIVQPDTNSSFRNHTVAELLSSNKKRIHAMV</sequence>
<evidence type="ECO:0000256" key="2">
    <source>
        <dbReference type="ARBA" id="ARBA00023157"/>
    </source>
</evidence>
<dbReference type="OrthoDB" id="1919446at2759"/>
<keyword evidence="3" id="KW-0732">Signal</keyword>
<dbReference type="InterPro" id="IPR000528">
    <property type="entry name" value="Plant_nsLTP"/>
</dbReference>
<organism evidence="5 6">
    <name type="scientific">Senna tora</name>
    <dbReference type="NCBI Taxonomy" id="362788"/>
    <lineage>
        <taxon>Eukaryota</taxon>
        <taxon>Viridiplantae</taxon>
        <taxon>Streptophyta</taxon>
        <taxon>Embryophyta</taxon>
        <taxon>Tracheophyta</taxon>
        <taxon>Spermatophyta</taxon>
        <taxon>Magnoliopsida</taxon>
        <taxon>eudicotyledons</taxon>
        <taxon>Gunneridae</taxon>
        <taxon>Pentapetalae</taxon>
        <taxon>rosids</taxon>
        <taxon>fabids</taxon>
        <taxon>Fabales</taxon>
        <taxon>Fabaceae</taxon>
        <taxon>Caesalpinioideae</taxon>
        <taxon>Cassia clade</taxon>
        <taxon>Senna</taxon>
    </lineage>
</organism>
<dbReference type="SUPFAM" id="SSF47699">
    <property type="entry name" value="Bifunctional inhibitor/lipid-transfer protein/seed storage 2S albumin"/>
    <property type="match status" value="1"/>
</dbReference>